<evidence type="ECO:0000313" key="13">
    <source>
        <dbReference type="EMBL" id="KRM37159.1"/>
    </source>
</evidence>
<evidence type="ECO:0000256" key="6">
    <source>
        <dbReference type="ARBA" id="ARBA00022475"/>
    </source>
</evidence>
<evidence type="ECO:0000256" key="4">
    <source>
        <dbReference type="ARBA" id="ARBA00016962"/>
    </source>
</evidence>
<dbReference type="InterPro" id="IPR051125">
    <property type="entry name" value="ABC-4/HrtB_transporter"/>
</dbReference>
<name>A0A922PV49_9LACO</name>
<evidence type="ECO:0000256" key="11">
    <source>
        <dbReference type="SAM" id="Phobius"/>
    </source>
</evidence>
<evidence type="ECO:0000256" key="10">
    <source>
        <dbReference type="ARBA" id="ARBA00024973"/>
    </source>
</evidence>
<dbReference type="AlphaFoldDB" id="A0A922PV49"/>
<reference evidence="13 14" key="1">
    <citation type="journal article" date="2015" name="Genome Announc.">
        <title>Expanding the biotechnology potential of lactobacilli through comparative genomics of 213 strains and associated genera.</title>
        <authorList>
            <person name="Sun Z."/>
            <person name="Harris H.M."/>
            <person name="McCann A."/>
            <person name="Guo C."/>
            <person name="Argimon S."/>
            <person name="Zhang W."/>
            <person name="Yang X."/>
            <person name="Jeffery I.B."/>
            <person name="Cooney J.C."/>
            <person name="Kagawa T.F."/>
            <person name="Liu W."/>
            <person name="Song Y."/>
            <person name="Salvetti E."/>
            <person name="Wrobel A."/>
            <person name="Rasinkangas P."/>
            <person name="Parkhill J."/>
            <person name="Rea M.C."/>
            <person name="O'Sullivan O."/>
            <person name="Ritari J."/>
            <person name="Douillard F.P."/>
            <person name="Paul Ross R."/>
            <person name="Yang R."/>
            <person name="Briner A.E."/>
            <person name="Felis G.E."/>
            <person name="de Vos W.M."/>
            <person name="Barrangou R."/>
            <person name="Klaenhammer T.R."/>
            <person name="Caufield P.W."/>
            <person name="Cui Y."/>
            <person name="Zhang H."/>
            <person name="O'Toole P.W."/>
        </authorList>
    </citation>
    <scope>NUCLEOTIDE SEQUENCE [LARGE SCALE GENOMIC DNA]</scope>
    <source>
        <strain evidence="13 14">DSM 8475</strain>
    </source>
</reference>
<comment type="function">
    <text evidence="10">Part of the ABC transporter complex hrt involved in hemin import. Responsible for the translocation of the substrate across the membrane.</text>
</comment>
<organism evidence="13 14">
    <name type="scientific">Limosilactobacillus pontis DSM 8475</name>
    <dbReference type="NCBI Taxonomy" id="1423794"/>
    <lineage>
        <taxon>Bacteria</taxon>
        <taxon>Bacillati</taxon>
        <taxon>Bacillota</taxon>
        <taxon>Bacilli</taxon>
        <taxon>Lactobacillales</taxon>
        <taxon>Lactobacillaceae</taxon>
        <taxon>Limosilactobacillus</taxon>
    </lineage>
</organism>
<evidence type="ECO:0000256" key="1">
    <source>
        <dbReference type="ARBA" id="ARBA00004651"/>
    </source>
</evidence>
<dbReference type="EMBL" id="AZGO01000040">
    <property type="protein sequence ID" value="KRM37159.1"/>
    <property type="molecule type" value="Genomic_DNA"/>
</dbReference>
<comment type="caution">
    <text evidence="13">The sequence shown here is derived from an EMBL/GenBank/DDBJ whole genome shotgun (WGS) entry which is preliminary data.</text>
</comment>
<dbReference type="PANTHER" id="PTHR43738">
    <property type="entry name" value="ABC TRANSPORTER, MEMBRANE PROTEIN"/>
    <property type="match status" value="1"/>
</dbReference>
<dbReference type="PANTHER" id="PTHR43738:SF1">
    <property type="entry name" value="HEMIN TRANSPORT SYSTEM PERMEASE PROTEIN HRTB-RELATED"/>
    <property type="match status" value="1"/>
</dbReference>
<keyword evidence="7 11" id="KW-0812">Transmembrane</keyword>
<keyword evidence="9 11" id="KW-0472">Membrane</keyword>
<evidence type="ECO:0000259" key="12">
    <source>
        <dbReference type="Pfam" id="PF02687"/>
    </source>
</evidence>
<feature type="transmembrane region" description="Helical" evidence="11">
    <location>
        <begin position="240"/>
        <end position="262"/>
    </location>
</feature>
<feature type="transmembrane region" description="Helical" evidence="11">
    <location>
        <begin position="283"/>
        <end position="308"/>
    </location>
</feature>
<keyword evidence="6" id="KW-1003">Cell membrane</keyword>
<accession>A0A922PV49</accession>
<evidence type="ECO:0000256" key="3">
    <source>
        <dbReference type="ARBA" id="ARBA00011131"/>
    </source>
</evidence>
<evidence type="ECO:0000256" key="2">
    <source>
        <dbReference type="ARBA" id="ARBA00008697"/>
    </source>
</evidence>
<dbReference type="GO" id="GO:0005886">
    <property type="term" value="C:plasma membrane"/>
    <property type="evidence" value="ECO:0007669"/>
    <property type="project" value="UniProtKB-SubCell"/>
</dbReference>
<comment type="subunit">
    <text evidence="3">The complex is composed of two ATP-binding proteins (HrtA), two transmembrane proteins (HrtB) and a solute-binding protein.</text>
</comment>
<comment type="similarity">
    <text evidence="2">Belongs to the ABC-4 integral membrane protein family. HrtB subfamily.</text>
</comment>
<dbReference type="Pfam" id="PF02687">
    <property type="entry name" value="FtsX"/>
    <property type="match status" value="1"/>
</dbReference>
<keyword evidence="5" id="KW-0813">Transport</keyword>
<evidence type="ECO:0000313" key="14">
    <source>
        <dbReference type="Proteomes" id="UP000051085"/>
    </source>
</evidence>
<evidence type="ECO:0000256" key="5">
    <source>
        <dbReference type="ARBA" id="ARBA00022448"/>
    </source>
</evidence>
<gene>
    <name evidence="13" type="ORF">FD34_GL001486</name>
</gene>
<feature type="transmembrane region" description="Helical" evidence="11">
    <location>
        <begin position="20"/>
        <end position="42"/>
    </location>
</feature>
<comment type="subcellular location">
    <subcellularLocation>
        <location evidence="1">Cell membrane</location>
        <topology evidence="1">Multi-pass membrane protein</topology>
    </subcellularLocation>
</comment>
<keyword evidence="8 11" id="KW-1133">Transmembrane helix</keyword>
<evidence type="ECO:0000256" key="7">
    <source>
        <dbReference type="ARBA" id="ARBA00022692"/>
    </source>
</evidence>
<protein>
    <recommendedName>
        <fullName evidence="4">Putative hemin transport system permease protein HrtB</fullName>
    </recommendedName>
</protein>
<sequence>MVKMFLALKEIKHAKFRYALITVMIMMISYLVFILMGMMLGLANENKAAINSWGTSTVFLNKNANGNLSASMLTKDQLPSRLNKHEALVGQVPVVVTRVGSQHKLKENAQVIGLDRQQFIAKEKIALTAGHQAKETHQVVVDEGLRAKGYRLGDRIRLNSSEQKYQIVGFTKDAKLNVAPVIYTTLTSWQQLKGVNNRVVASGVVTDRTEPASRFDQLSRYTAATFIQKLPGYTAQNNTFTFMIAFLMVISLVIIAVFLYILTMQKMNNYAVLRAQGIPAKHLVGATLAQAVILMLAGVIGGIIFTWITQLVLPTTVPILMNWPIIAGISLVLIILGMLGALLPVRMILKIDPVKALNN</sequence>
<proteinExistence type="inferred from homology"/>
<feature type="transmembrane region" description="Helical" evidence="11">
    <location>
        <begin position="320"/>
        <end position="345"/>
    </location>
</feature>
<evidence type="ECO:0000256" key="8">
    <source>
        <dbReference type="ARBA" id="ARBA00022989"/>
    </source>
</evidence>
<dbReference type="InterPro" id="IPR003838">
    <property type="entry name" value="ABC3_permease_C"/>
</dbReference>
<dbReference type="Proteomes" id="UP000051085">
    <property type="component" value="Unassembled WGS sequence"/>
</dbReference>
<evidence type="ECO:0000256" key="9">
    <source>
        <dbReference type="ARBA" id="ARBA00023136"/>
    </source>
</evidence>
<feature type="domain" description="ABC3 transporter permease C-terminal" evidence="12">
    <location>
        <begin position="242"/>
        <end position="353"/>
    </location>
</feature>